<dbReference type="InterPro" id="IPR043129">
    <property type="entry name" value="ATPase_NBD"/>
</dbReference>
<evidence type="ECO:0000313" key="1">
    <source>
        <dbReference type="EMBL" id="XAY06217.1"/>
    </source>
</evidence>
<dbReference type="PANTHER" id="PTHR32432:SF3">
    <property type="entry name" value="ETHANOLAMINE UTILIZATION PROTEIN EUTJ"/>
    <property type="match status" value="1"/>
</dbReference>
<organism evidence="1">
    <name type="scientific">Paraconexibacter sp. AEG42_29</name>
    <dbReference type="NCBI Taxonomy" id="2997339"/>
    <lineage>
        <taxon>Bacteria</taxon>
        <taxon>Bacillati</taxon>
        <taxon>Actinomycetota</taxon>
        <taxon>Thermoleophilia</taxon>
        <taxon>Solirubrobacterales</taxon>
        <taxon>Paraconexibacteraceae</taxon>
        <taxon>Paraconexibacter</taxon>
    </lineage>
</organism>
<dbReference type="Pfam" id="PF11104">
    <property type="entry name" value="PilM_2"/>
    <property type="match status" value="1"/>
</dbReference>
<dbReference type="RefSeq" id="WP_354697454.1">
    <property type="nucleotide sequence ID" value="NZ_CP114014.1"/>
</dbReference>
<dbReference type="CDD" id="cd24049">
    <property type="entry name" value="ASKHA_NBD_PilM"/>
    <property type="match status" value="1"/>
</dbReference>
<dbReference type="AlphaFoldDB" id="A0AAU7AWX8"/>
<accession>A0AAU7AWX8</accession>
<dbReference type="Gene3D" id="3.30.420.40">
    <property type="match status" value="2"/>
</dbReference>
<proteinExistence type="predicted"/>
<dbReference type="SUPFAM" id="SSF53067">
    <property type="entry name" value="Actin-like ATPase domain"/>
    <property type="match status" value="1"/>
</dbReference>
<evidence type="ECO:0008006" key="2">
    <source>
        <dbReference type="Google" id="ProtNLM"/>
    </source>
</evidence>
<dbReference type="InterPro" id="IPR005883">
    <property type="entry name" value="PilM"/>
</dbReference>
<protein>
    <recommendedName>
        <fullName evidence="2">SHS2 domain-containing protein</fullName>
    </recommendedName>
</protein>
<dbReference type="PANTHER" id="PTHR32432">
    <property type="entry name" value="CELL DIVISION PROTEIN FTSA-RELATED"/>
    <property type="match status" value="1"/>
</dbReference>
<reference evidence="1" key="1">
    <citation type="submission" date="2022-12" db="EMBL/GenBank/DDBJ databases">
        <title>Paraconexibacter alkalitolerans sp. nov. and Baekduia alba sp. nov., isolated from soil and emended description of the genera Paraconexibacter (Chun et al., 2020) and Baekduia (An et al., 2020).</title>
        <authorList>
            <person name="Vieira S."/>
            <person name="Huber K.J."/>
            <person name="Geppert A."/>
            <person name="Wolf J."/>
            <person name="Neumann-Schaal M."/>
            <person name="Muesken M."/>
            <person name="Overmann J."/>
        </authorList>
    </citation>
    <scope>NUCLEOTIDE SEQUENCE</scope>
    <source>
        <strain evidence="1">AEG42_29</strain>
    </source>
</reference>
<gene>
    <name evidence="1" type="ORF">DSM112329_03081</name>
</gene>
<dbReference type="EMBL" id="CP114014">
    <property type="protein sequence ID" value="XAY06217.1"/>
    <property type="molecule type" value="Genomic_DNA"/>
</dbReference>
<dbReference type="InterPro" id="IPR050696">
    <property type="entry name" value="FtsA/MreB"/>
</dbReference>
<dbReference type="PIRSF" id="PIRSF019169">
    <property type="entry name" value="PilM"/>
    <property type="match status" value="1"/>
</dbReference>
<dbReference type="KEGG" id="parq:DSM112329_03081"/>
<sequence length="349" mass="36538">MAKRTPHLTGLEIDPSSVTAAAVGTDGALSVTTAAYAPLEPGVIRDGEVQDVAGLAQVLRTLFADHKDLDKRVRIGIANQRIVLRVIELPVIKDPKELATAVRFQAQDQIPMPLDSAVLDFRALDIIDTDAGPRQRVAVVAARRDMIDRVLSAVRDAGLKPEGIDLAAFGMVRALHHHGKPGETVVYVSVAGVTNLAVAQGTVCTFTRVIGGGLDALAVELAERRGLTLEHASGWLVHVGLEQPVEMLKGYADDRDIIDDARAILMDGVRRIGGEVRNSVDFHQGSGAAASVQRCVLTGPAVAVAGFAAALGAELNIPVEAGTMKVPPGLEAGRLAVAAGLAIEEALVA</sequence>
<name>A0AAU7AWX8_9ACTN</name>
<dbReference type="Gene3D" id="3.30.1490.300">
    <property type="match status" value="1"/>
</dbReference>